<dbReference type="InterPro" id="IPR010133">
    <property type="entry name" value="Bacteriocin_signal_seq"/>
</dbReference>
<sequence length="51" mass="5235">MKKFESLSTQKLKKITGGAVITGTMIATGVGIFGGAFSIGYGVGNALRSRN</sequence>
<proteinExistence type="predicted"/>
<gene>
    <name evidence="3" type="ORF">VUQ07_04950</name>
    <name evidence="2" type="ORF">VUQ09_09550</name>
</gene>
<organism evidence="3">
    <name type="scientific">Dolosigranulum savutiense</name>
    <dbReference type="NCBI Taxonomy" id="3110288"/>
    <lineage>
        <taxon>Bacteria</taxon>
        <taxon>Bacillati</taxon>
        <taxon>Bacillota</taxon>
        <taxon>Bacilli</taxon>
        <taxon>Lactobacillales</taxon>
        <taxon>Carnobacteriaceae</taxon>
        <taxon>Dolosigranulum</taxon>
    </lineage>
</organism>
<dbReference type="EMBL" id="CP142434">
    <property type="protein sequence ID" value="XBC47761.1"/>
    <property type="molecule type" value="Genomic_DNA"/>
</dbReference>
<keyword evidence="1" id="KW-1133">Transmembrane helix</keyword>
<name>A0AB74TW03_9LACT</name>
<keyword evidence="1" id="KW-0472">Membrane</keyword>
<evidence type="ECO:0000313" key="3">
    <source>
        <dbReference type="EMBL" id="XBC50624.1"/>
    </source>
</evidence>
<dbReference type="EMBL" id="CP142436">
    <property type="protein sequence ID" value="XBC50624.1"/>
    <property type="molecule type" value="Genomic_DNA"/>
</dbReference>
<accession>A0AB74TW03</accession>
<keyword evidence="1" id="KW-0812">Transmembrane</keyword>
<dbReference type="AlphaFoldDB" id="A0AB74TW03"/>
<evidence type="ECO:0000256" key="1">
    <source>
        <dbReference type="SAM" id="Phobius"/>
    </source>
</evidence>
<dbReference type="NCBIfam" id="TIGR01847">
    <property type="entry name" value="bacteriocin_sig"/>
    <property type="match status" value="1"/>
</dbReference>
<evidence type="ECO:0000313" key="2">
    <source>
        <dbReference type="EMBL" id="XBC47761.1"/>
    </source>
</evidence>
<feature type="transmembrane region" description="Helical" evidence="1">
    <location>
        <begin position="20"/>
        <end position="43"/>
    </location>
</feature>
<protein>
    <submittedName>
        <fullName evidence="3">Bacteriocin</fullName>
    </submittedName>
</protein>
<reference evidence="3" key="1">
    <citation type="submission" date="2023-12" db="EMBL/GenBank/DDBJ databases">
        <title>Dolosigranulum savutii sp. nov. isolated from human upper respiratory samples collected in Botswana.</title>
        <authorList>
            <person name="Kelly M.S."/>
        </authorList>
    </citation>
    <scope>NUCLEOTIDE SEQUENCE</scope>
    <source>
        <strain evidence="3">MSK211</strain>
        <strain evidence="2">MSK312</strain>
    </source>
</reference>
<dbReference type="RefSeq" id="WP_142970659.1">
    <property type="nucleotide sequence ID" value="NZ_CP142434.1"/>
</dbReference>